<dbReference type="AlphaFoldDB" id="A0A2B7YFI7"/>
<dbReference type="Gene3D" id="1.20.870.10">
    <property type="entry name" value="Son of sevenless (SoS) protein Chain: S domain 1"/>
    <property type="match status" value="1"/>
</dbReference>
<evidence type="ECO:0000256" key="2">
    <source>
        <dbReference type="PROSITE-ProRule" id="PRU00168"/>
    </source>
</evidence>
<evidence type="ECO:0000313" key="7">
    <source>
        <dbReference type="Proteomes" id="UP000224634"/>
    </source>
</evidence>
<evidence type="ECO:0000259" key="5">
    <source>
        <dbReference type="PROSITE" id="PS50212"/>
    </source>
</evidence>
<feature type="compositionally biased region" description="Polar residues" evidence="3">
    <location>
        <begin position="1"/>
        <end position="22"/>
    </location>
</feature>
<dbReference type="SUPFAM" id="SSF52540">
    <property type="entry name" value="P-loop containing nucleoside triphosphate hydrolases"/>
    <property type="match status" value="1"/>
</dbReference>
<sequence>MSRQYSRVRSTSEVYRENQSPSRTRRPSLQHRTYSASDAEGLRQASRPPTRGHDISTSAVIEEDEAQSPSSADYGGQVAAGGPAEATMSKPRLPQVNLAVLGVEGVGKSTFVKCALDLKQLPVSLSSVKKMSLDGKIYIVRLLEISLHKITFDETGRIVWPKFPGEHELPIDGVLTLFNSTDPNTIVQISQAQKALSKSTLPYIAVACKSPVQPYALDPAIYEQAQRILGTLQVHQTSPDAPESQKKCISIILKAIFARSAAQRTQSTSRTRSTTSVRGPPRTSSIPNRQHIRASSENPISRPSDTIPADRPDRVPADSSNDPNVALNVHSSRNVRSNSQPIPPRTPPGGRLNRGAPPNVSETLPEDTPPSKNPYQRLRTSWRHSAASDAFSSFLDMEDDGDDSNQGSGAPPSPDAGSNKQPSDPGQSFDELVDRLLSLPLSKQDAKFPNIFLCLYRKFATPARLLNAIVSRFEQAGSNRIPQLTRHADQLRILNVMAQWVSEYPGDFAGSKTRKRLTDFVSSLEKQMVFAFAAKEINSCLEKFVEDDDLGWAFNDDGDGSESVETFLDTSVQSSPATFIAEEPDDAINNMSALDLSEDNPELSSQYSTTSSIYRSGSISSQSLLTLMSVETAQQEAARLELTPRHAITKEQWKLFMEIPDEEFAREVTRIDWVMYSSFRPRELIRHVSTTSNQKEKGRGVLENVNRMIKVFNHLALFVGSMVLFRDKPKHRAQALEKFMNIAMKLRQLKNYNSLGAVIAGLNGTPVIRLSQTRDLVSPHVQKQFMSLIILMGTQKSYFAYRLAWENSFSERIPFLPLHLRDLVSAEEGNKTFVGGNTDRINWRKFEVMGEVVLGIQQSQRTPFPLHQRSTDVQQLLLEAKFAGDEDDLYSRSMQVEPSSTGGEPHRKRFGWLRN</sequence>
<dbReference type="Gene3D" id="3.40.50.300">
    <property type="entry name" value="P-loop containing nucleotide triphosphate hydrolases"/>
    <property type="match status" value="1"/>
</dbReference>
<protein>
    <recommendedName>
        <fullName evidence="8">Ras-GEF domain-containing protein</fullName>
    </recommendedName>
</protein>
<dbReference type="SUPFAM" id="SSF48366">
    <property type="entry name" value="Ras GEF"/>
    <property type="match status" value="1"/>
</dbReference>
<dbReference type="PANTHER" id="PTHR23113:SF348">
    <property type="entry name" value="GUANYL-NUCLEOTIDE EXCHANGE FACTOR RASGEF, PUTATIVE (AFU_ORTHOLOGUE AFUA_1G04700)-RELATED"/>
    <property type="match status" value="1"/>
</dbReference>
<dbReference type="Pfam" id="PF00618">
    <property type="entry name" value="RasGEF_N"/>
    <property type="match status" value="1"/>
</dbReference>
<dbReference type="EMBL" id="PDNA01000044">
    <property type="protein sequence ID" value="PGH19839.1"/>
    <property type="molecule type" value="Genomic_DNA"/>
</dbReference>
<feature type="compositionally biased region" description="Polar residues" evidence="3">
    <location>
        <begin position="893"/>
        <end position="902"/>
    </location>
</feature>
<dbReference type="PANTHER" id="PTHR23113">
    <property type="entry name" value="GUANINE NUCLEOTIDE EXCHANGE FACTOR"/>
    <property type="match status" value="1"/>
</dbReference>
<organism evidence="6 7">
    <name type="scientific">Polytolypa hystricis (strain UAMH7299)</name>
    <dbReference type="NCBI Taxonomy" id="1447883"/>
    <lineage>
        <taxon>Eukaryota</taxon>
        <taxon>Fungi</taxon>
        <taxon>Dikarya</taxon>
        <taxon>Ascomycota</taxon>
        <taxon>Pezizomycotina</taxon>
        <taxon>Eurotiomycetes</taxon>
        <taxon>Eurotiomycetidae</taxon>
        <taxon>Onygenales</taxon>
        <taxon>Onygenales incertae sedis</taxon>
        <taxon>Polytolypa</taxon>
    </lineage>
</organism>
<evidence type="ECO:0000313" key="6">
    <source>
        <dbReference type="EMBL" id="PGH19839.1"/>
    </source>
</evidence>
<gene>
    <name evidence="6" type="ORF">AJ80_03756</name>
</gene>
<accession>A0A2B7YFI7</accession>
<evidence type="ECO:0008006" key="8">
    <source>
        <dbReference type="Google" id="ProtNLM"/>
    </source>
</evidence>
<feature type="region of interest" description="Disordered" evidence="3">
    <location>
        <begin position="1"/>
        <end position="88"/>
    </location>
</feature>
<dbReference type="STRING" id="1447883.A0A2B7YFI7"/>
<dbReference type="Proteomes" id="UP000224634">
    <property type="component" value="Unassembled WGS sequence"/>
</dbReference>
<evidence type="ECO:0000259" key="4">
    <source>
        <dbReference type="PROSITE" id="PS50009"/>
    </source>
</evidence>
<feature type="compositionally biased region" description="Low complexity" evidence="3">
    <location>
        <begin position="262"/>
        <end position="285"/>
    </location>
</feature>
<feature type="region of interest" description="Disordered" evidence="3">
    <location>
        <begin position="893"/>
        <end position="915"/>
    </location>
</feature>
<evidence type="ECO:0000256" key="1">
    <source>
        <dbReference type="ARBA" id="ARBA00022658"/>
    </source>
</evidence>
<dbReference type="GO" id="GO:0007265">
    <property type="term" value="P:Ras protein signal transduction"/>
    <property type="evidence" value="ECO:0007669"/>
    <property type="project" value="TreeGrafter"/>
</dbReference>
<feature type="compositionally biased region" description="Low complexity" evidence="3">
    <location>
        <begin position="328"/>
        <end position="339"/>
    </location>
</feature>
<feature type="region of interest" description="Disordered" evidence="3">
    <location>
        <begin position="262"/>
        <end position="382"/>
    </location>
</feature>
<dbReference type="PROSITE" id="PS50009">
    <property type="entry name" value="RASGEF_CAT"/>
    <property type="match status" value="1"/>
</dbReference>
<dbReference type="InterPro" id="IPR027417">
    <property type="entry name" value="P-loop_NTPase"/>
</dbReference>
<feature type="domain" description="Ras-GEF" evidence="4">
    <location>
        <begin position="660"/>
        <end position="899"/>
    </location>
</feature>
<feature type="domain" description="N-terminal Ras-GEF" evidence="5">
    <location>
        <begin position="420"/>
        <end position="545"/>
    </location>
</feature>
<dbReference type="InterPro" id="IPR008937">
    <property type="entry name" value="Ras-like_GEF"/>
</dbReference>
<keyword evidence="1 2" id="KW-0344">Guanine-nucleotide releasing factor</keyword>
<feature type="compositionally biased region" description="Basic residues" evidence="3">
    <location>
        <begin position="906"/>
        <end position="915"/>
    </location>
</feature>
<dbReference type="PROSITE" id="PS50212">
    <property type="entry name" value="RASGEF_NTER"/>
    <property type="match status" value="1"/>
</dbReference>
<feature type="compositionally biased region" description="Polar residues" evidence="3">
    <location>
        <begin position="416"/>
        <end position="426"/>
    </location>
</feature>
<dbReference type="GO" id="GO:0005085">
    <property type="term" value="F:guanyl-nucleotide exchange factor activity"/>
    <property type="evidence" value="ECO:0007669"/>
    <property type="project" value="UniProtKB-KW"/>
</dbReference>
<dbReference type="InterPro" id="IPR000651">
    <property type="entry name" value="Ras-like_Gua-exchang_fac_N"/>
</dbReference>
<proteinExistence type="predicted"/>
<dbReference type="OrthoDB" id="28357at2759"/>
<dbReference type="GO" id="GO:0005886">
    <property type="term" value="C:plasma membrane"/>
    <property type="evidence" value="ECO:0007669"/>
    <property type="project" value="TreeGrafter"/>
</dbReference>
<dbReference type="InterPro" id="IPR036964">
    <property type="entry name" value="RASGEF_cat_dom_sf"/>
</dbReference>
<evidence type="ECO:0000256" key="3">
    <source>
        <dbReference type="SAM" id="MobiDB-lite"/>
    </source>
</evidence>
<dbReference type="InterPro" id="IPR001895">
    <property type="entry name" value="RASGEF_cat_dom"/>
</dbReference>
<dbReference type="InterPro" id="IPR023578">
    <property type="entry name" value="Ras_GEF_dom_sf"/>
</dbReference>
<comment type="caution">
    <text evidence="6">The sequence shown here is derived from an EMBL/GenBank/DDBJ whole genome shotgun (WGS) entry which is preliminary data.</text>
</comment>
<reference evidence="6 7" key="1">
    <citation type="submission" date="2017-10" db="EMBL/GenBank/DDBJ databases">
        <title>Comparative genomics in systemic dimorphic fungi from Ajellomycetaceae.</title>
        <authorList>
            <person name="Munoz J.F."/>
            <person name="Mcewen J.G."/>
            <person name="Clay O.K."/>
            <person name="Cuomo C.A."/>
        </authorList>
    </citation>
    <scope>NUCLEOTIDE SEQUENCE [LARGE SCALE GENOMIC DNA]</scope>
    <source>
        <strain evidence="6 7">UAMH7299</strain>
    </source>
</reference>
<keyword evidence="7" id="KW-1185">Reference proteome</keyword>
<dbReference type="CDD" id="cd00882">
    <property type="entry name" value="Ras_like_GTPase"/>
    <property type="match status" value="1"/>
</dbReference>
<feature type="compositionally biased region" description="Polar residues" evidence="3">
    <location>
        <begin position="293"/>
        <end position="304"/>
    </location>
</feature>
<dbReference type="CDD" id="cd06224">
    <property type="entry name" value="REM"/>
    <property type="match status" value="1"/>
</dbReference>
<dbReference type="SMART" id="SM00229">
    <property type="entry name" value="RasGEFN"/>
    <property type="match status" value="1"/>
</dbReference>
<name>A0A2B7YFI7_POLH7</name>
<dbReference type="SMART" id="SM00147">
    <property type="entry name" value="RasGEF"/>
    <property type="match status" value="1"/>
</dbReference>
<feature type="region of interest" description="Disordered" evidence="3">
    <location>
        <begin position="394"/>
        <end position="429"/>
    </location>
</feature>
<dbReference type="Gene3D" id="1.10.840.10">
    <property type="entry name" value="Ras guanine-nucleotide exchange factors catalytic domain"/>
    <property type="match status" value="1"/>
</dbReference>
<dbReference type="Pfam" id="PF00617">
    <property type="entry name" value="RasGEF"/>
    <property type="match status" value="1"/>
</dbReference>